<dbReference type="PROSITE" id="PS50943">
    <property type="entry name" value="HTH_CROC1"/>
    <property type="match status" value="1"/>
</dbReference>
<dbReference type="Pfam" id="PF13560">
    <property type="entry name" value="HTH_31"/>
    <property type="match status" value="1"/>
</dbReference>
<protein>
    <submittedName>
        <fullName evidence="2">Helix-turn-helix domain-containing protein</fullName>
    </submittedName>
</protein>
<dbReference type="GO" id="GO:0003677">
    <property type="term" value="F:DNA binding"/>
    <property type="evidence" value="ECO:0007669"/>
    <property type="project" value="InterPro"/>
</dbReference>
<evidence type="ECO:0000313" key="3">
    <source>
        <dbReference type="Proteomes" id="UP000594688"/>
    </source>
</evidence>
<dbReference type="InterPro" id="IPR010982">
    <property type="entry name" value="Lambda_DNA-bd_dom_sf"/>
</dbReference>
<dbReference type="SMART" id="SM00530">
    <property type="entry name" value="HTH_XRE"/>
    <property type="match status" value="1"/>
</dbReference>
<dbReference type="SUPFAM" id="SSF47413">
    <property type="entry name" value="lambda repressor-like DNA-binding domains"/>
    <property type="match status" value="1"/>
</dbReference>
<organism evidence="2 3">
    <name type="scientific">Candidatus Nitronauta litoralis</name>
    <dbReference type="NCBI Taxonomy" id="2705533"/>
    <lineage>
        <taxon>Bacteria</taxon>
        <taxon>Pseudomonadati</taxon>
        <taxon>Nitrospinota/Tectimicrobiota group</taxon>
        <taxon>Nitrospinota</taxon>
        <taxon>Nitrospinia</taxon>
        <taxon>Nitrospinales</taxon>
        <taxon>Nitrospinaceae</taxon>
        <taxon>Candidatus Nitronauta</taxon>
    </lineage>
</organism>
<dbReference type="CDD" id="cd00093">
    <property type="entry name" value="HTH_XRE"/>
    <property type="match status" value="1"/>
</dbReference>
<reference evidence="2 3" key="1">
    <citation type="submission" date="2020-02" db="EMBL/GenBank/DDBJ databases">
        <title>Genomic and physiological characterization of two novel Nitrospinaceae genera.</title>
        <authorList>
            <person name="Mueller A.J."/>
            <person name="Jung M.-Y."/>
            <person name="Strachan C.R."/>
            <person name="Herbold C.W."/>
            <person name="Kirkegaard R.H."/>
            <person name="Daims H."/>
        </authorList>
    </citation>
    <scope>NUCLEOTIDE SEQUENCE [LARGE SCALE GENOMIC DNA]</scope>
    <source>
        <strain evidence="2">EB</strain>
    </source>
</reference>
<name>A0A7T0BZ44_9BACT</name>
<accession>A0A7T0BZ44</accession>
<dbReference type="InterPro" id="IPR001387">
    <property type="entry name" value="Cro/C1-type_HTH"/>
</dbReference>
<sequence length="139" mass="15415">MTETNNSPKIDSVGARLRMWRHSNMLRLVDLAELIGVSQGSLSDLENDKSLPSAGTLTGLCIRTDLNIYWLLTGTGPITVKDRNIEIDTSHEAAFMQMMQDKDLRKTVNRLVEVYKRGTSSQKAMLKGFLSGVELDVSG</sequence>
<dbReference type="AlphaFoldDB" id="A0A7T0BZ44"/>
<dbReference type="KEGG" id="nli:G3M70_15335"/>
<gene>
    <name evidence="2" type="ORF">G3M70_15335</name>
</gene>
<dbReference type="Gene3D" id="1.10.260.40">
    <property type="entry name" value="lambda repressor-like DNA-binding domains"/>
    <property type="match status" value="1"/>
</dbReference>
<feature type="domain" description="HTH cro/C1-type" evidence="1">
    <location>
        <begin position="17"/>
        <end position="71"/>
    </location>
</feature>
<evidence type="ECO:0000259" key="1">
    <source>
        <dbReference type="PROSITE" id="PS50943"/>
    </source>
</evidence>
<proteinExistence type="predicted"/>
<dbReference type="Proteomes" id="UP000594688">
    <property type="component" value="Chromosome"/>
</dbReference>
<evidence type="ECO:0000313" key="2">
    <source>
        <dbReference type="EMBL" id="QPJ63172.1"/>
    </source>
</evidence>
<dbReference type="EMBL" id="CP048685">
    <property type="protein sequence ID" value="QPJ63172.1"/>
    <property type="molecule type" value="Genomic_DNA"/>
</dbReference>